<evidence type="ECO:0000256" key="5">
    <source>
        <dbReference type="ARBA" id="ARBA00022824"/>
    </source>
</evidence>
<keyword evidence="7 9" id="KW-0472">Membrane</keyword>
<evidence type="ECO:0000256" key="3">
    <source>
        <dbReference type="ARBA" id="ARBA00017057"/>
    </source>
</evidence>
<feature type="transmembrane region" description="Helical" evidence="9">
    <location>
        <begin position="71"/>
        <end position="89"/>
    </location>
</feature>
<reference evidence="10" key="1">
    <citation type="submission" date="2022-03" db="EMBL/GenBank/DDBJ databases">
        <authorList>
            <person name="Legras J.-L."/>
            <person name="Devillers H."/>
            <person name="Grondin C."/>
        </authorList>
    </citation>
    <scope>NUCLEOTIDE SEQUENCE</scope>
    <source>
        <strain evidence="10">CLIB 1423</strain>
    </source>
</reference>
<evidence type="ECO:0000313" key="10">
    <source>
        <dbReference type="EMBL" id="CAH2350470.1"/>
    </source>
</evidence>
<comment type="function">
    <text evidence="8">Component of the signal peptidase complex (SPC) which catalyzes the cleavage of N-terminal signal sequences from nascent proteins as they are translocated into the lumen of the endoplasmic reticulum. Enhances the enzymatic activity of SPC and facilitates the interactions between different components of the translocation site.</text>
</comment>
<comment type="similarity">
    <text evidence="2">Belongs to the SPCS2 family.</text>
</comment>
<evidence type="ECO:0000256" key="7">
    <source>
        <dbReference type="ARBA" id="ARBA00023136"/>
    </source>
</evidence>
<keyword evidence="4 9" id="KW-0812">Transmembrane</keyword>
<dbReference type="Proteomes" id="UP000837801">
    <property type="component" value="Unassembled WGS sequence"/>
</dbReference>
<organism evidence="10 11">
    <name type="scientific">[Candida] railenensis</name>
    <dbReference type="NCBI Taxonomy" id="45579"/>
    <lineage>
        <taxon>Eukaryota</taxon>
        <taxon>Fungi</taxon>
        <taxon>Dikarya</taxon>
        <taxon>Ascomycota</taxon>
        <taxon>Saccharomycotina</taxon>
        <taxon>Pichiomycetes</taxon>
        <taxon>Debaryomycetaceae</taxon>
        <taxon>Kurtzmaniella</taxon>
    </lineage>
</organism>
<evidence type="ECO:0000256" key="1">
    <source>
        <dbReference type="ARBA" id="ARBA00004477"/>
    </source>
</evidence>
<dbReference type="GO" id="GO:0045047">
    <property type="term" value="P:protein targeting to ER"/>
    <property type="evidence" value="ECO:0007669"/>
    <property type="project" value="TreeGrafter"/>
</dbReference>
<dbReference type="GO" id="GO:0006465">
    <property type="term" value="P:signal peptide processing"/>
    <property type="evidence" value="ECO:0007669"/>
    <property type="project" value="InterPro"/>
</dbReference>
<dbReference type="Pfam" id="PF06703">
    <property type="entry name" value="SPC25"/>
    <property type="match status" value="1"/>
</dbReference>
<keyword evidence="6 9" id="KW-1133">Transmembrane helix</keyword>
<evidence type="ECO:0000256" key="6">
    <source>
        <dbReference type="ARBA" id="ARBA00022989"/>
    </source>
</evidence>
<evidence type="ECO:0000256" key="9">
    <source>
        <dbReference type="SAM" id="Phobius"/>
    </source>
</evidence>
<name>A0A9P0QKS1_9ASCO</name>
<gene>
    <name evidence="10" type="ORF">CLIB1423_01S10836</name>
</gene>
<accession>A0A9P0QKS1</accession>
<dbReference type="GO" id="GO:0005787">
    <property type="term" value="C:signal peptidase complex"/>
    <property type="evidence" value="ECO:0007669"/>
    <property type="project" value="InterPro"/>
</dbReference>
<keyword evidence="11" id="KW-1185">Reference proteome</keyword>
<evidence type="ECO:0000313" key="11">
    <source>
        <dbReference type="Proteomes" id="UP000837801"/>
    </source>
</evidence>
<dbReference type="AlphaFoldDB" id="A0A9P0QKS1"/>
<dbReference type="PANTHER" id="PTHR13085:SF0">
    <property type="entry name" value="SIGNAL PEPTIDASE COMPLEX SUBUNIT 2"/>
    <property type="match status" value="1"/>
</dbReference>
<comment type="caution">
    <text evidence="10">The sequence shown here is derived from an EMBL/GenBank/DDBJ whole genome shotgun (WGS) entry which is preliminary data.</text>
</comment>
<dbReference type="PANTHER" id="PTHR13085">
    <property type="entry name" value="MICROSOMAL SIGNAL PEPTIDASE 25 KDA SUBUNIT"/>
    <property type="match status" value="1"/>
</dbReference>
<dbReference type="OrthoDB" id="29558at2759"/>
<evidence type="ECO:0000256" key="8">
    <source>
        <dbReference type="ARBA" id="ARBA00045608"/>
    </source>
</evidence>
<comment type="subcellular location">
    <subcellularLocation>
        <location evidence="1">Endoplasmic reticulum membrane</location>
        <topology evidence="1">Multi-pass membrane protein</topology>
    </subcellularLocation>
</comment>
<evidence type="ECO:0000256" key="2">
    <source>
        <dbReference type="ARBA" id="ARBA00007324"/>
    </source>
</evidence>
<evidence type="ECO:0000256" key="4">
    <source>
        <dbReference type="ARBA" id="ARBA00022692"/>
    </source>
</evidence>
<proteinExistence type="inferred from homology"/>
<dbReference type="EMBL" id="CAKXYY010000001">
    <property type="protein sequence ID" value="CAH2350470.1"/>
    <property type="molecule type" value="Genomic_DNA"/>
</dbReference>
<feature type="transmembrane region" description="Helical" evidence="9">
    <location>
        <begin position="43"/>
        <end position="59"/>
    </location>
</feature>
<keyword evidence="5" id="KW-0256">Endoplasmic reticulum</keyword>
<dbReference type="InterPro" id="IPR009582">
    <property type="entry name" value="Spc2/SPCS2"/>
</dbReference>
<sequence>MSALKRTNLNSVVQLRTTVDDNLNTSLSALGYNESFTLIDTKIALGYSTAIIAGGLYFYDKKYGFDETFNLTVVAVLAYFAISGILWYYTSTPQYKNVKYVGFNDKKEKITIATWTSKFEPVYYVQITTSEGQRIDAQFEFMKLFDGMGYYKEEQLTKLIKAELEKVNKKSI</sequence>
<protein>
    <recommendedName>
        <fullName evidence="3">Signal peptidase complex subunit 2</fullName>
    </recommendedName>
</protein>